<dbReference type="SUPFAM" id="SSF56645">
    <property type="entry name" value="Acyl-CoA dehydrogenase NM domain-like"/>
    <property type="match status" value="1"/>
</dbReference>
<feature type="domain" description="Acyl-CoA dehydrogenase/oxidase C-terminal" evidence="6">
    <location>
        <begin position="233"/>
        <end position="381"/>
    </location>
</feature>
<dbReference type="PROSITE" id="PS00073">
    <property type="entry name" value="ACYL_COA_DH_2"/>
    <property type="match status" value="1"/>
</dbReference>
<accession>A0A6J7G8C0</accession>
<dbReference type="GO" id="GO:0050660">
    <property type="term" value="F:flavin adenine dinucleotide binding"/>
    <property type="evidence" value="ECO:0007669"/>
    <property type="project" value="InterPro"/>
</dbReference>
<evidence type="ECO:0000256" key="1">
    <source>
        <dbReference type="ARBA" id="ARBA00001974"/>
    </source>
</evidence>
<dbReference type="InterPro" id="IPR050741">
    <property type="entry name" value="Acyl-CoA_dehydrogenase"/>
</dbReference>
<dbReference type="InterPro" id="IPR006091">
    <property type="entry name" value="Acyl-CoA_Oxase/DH_mid-dom"/>
</dbReference>
<dbReference type="Gene3D" id="1.20.140.10">
    <property type="entry name" value="Butyryl-CoA Dehydrogenase, subunit A, domain 3"/>
    <property type="match status" value="1"/>
</dbReference>
<dbReference type="InterPro" id="IPR009075">
    <property type="entry name" value="AcylCo_DH/oxidase_C"/>
</dbReference>
<protein>
    <submittedName>
        <fullName evidence="9">Unannotated protein</fullName>
    </submittedName>
</protein>
<evidence type="ECO:0000259" key="8">
    <source>
        <dbReference type="Pfam" id="PF02771"/>
    </source>
</evidence>
<dbReference type="SUPFAM" id="SSF47203">
    <property type="entry name" value="Acyl-CoA dehydrogenase C-terminal domain-like"/>
    <property type="match status" value="1"/>
</dbReference>
<dbReference type="PANTHER" id="PTHR48083:SF20">
    <property type="entry name" value="LONG-CHAIN SPECIFIC ACYL-COA DEHYDROGENASE, MITOCHONDRIAL"/>
    <property type="match status" value="1"/>
</dbReference>
<dbReference type="GO" id="GO:0033539">
    <property type="term" value="P:fatty acid beta-oxidation using acyl-CoA dehydrogenase"/>
    <property type="evidence" value="ECO:0007669"/>
    <property type="project" value="TreeGrafter"/>
</dbReference>
<keyword evidence="3" id="KW-0285">Flavoprotein</keyword>
<dbReference type="InterPro" id="IPR006089">
    <property type="entry name" value="Acyl-CoA_DH_CS"/>
</dbReference>
<evidence type="ECO:0000256" key="2">
    <source>
        <dbReference type="ARBA" id="ARBA00009347"/>
    </source>
</evidence>
<dbReference type="InterPro" id="IPR013786">
    <property type="entry name" value="AcylCoA_DH/ox_N"/>
</dbReference>
<dbReference type="PIRSF" id="PIRSF016578">
    <property type="entry name" value="HsaA"/>
    <property type="match status" value="1"/>
</dbReference>
<evidence type="ECO:0000259" key="6">
    <source>
        <dbReference type="Pfam" id="PF00441"/>
    </source>
</evidence>
<evidence type="ECO:0000256" key="4">
    <source>
        <dbReference type="ARBA" id="ARBA00022827"/>
    </source>
</evidence>
<comment type="cofactor">
    <cofactor evidence="1">
        <name>FAD</name>
        <dbReference type="ChEBI" id="CHEBI:57692"/>
    </cofactor>
</comment>
<dbReference type="Gene3D" id="1.10.540.10">
    <property type="entry name" value="Acyl-CoA dehydrogenase/oxidase, N-terminal domain"/>
    <property type="match status" value="1"/>
</dbReference>
<name>A0A6J7G8C0_9ZZZZ</name>
<dbReference type="Gene3D" id="2.40.110.10">
    <property type="entry name" value="Butyryl-CoA Dehydrogenase, subunit A, domain 2"/>
    <property type="match status" value="1"/>
</dbReference>
<dbReference type="Pfam" id="PF02771">
    <property type="entry name" value="Acyl-CoA_dh_N"/>
    <property type="match status" value="1"/>
</dbReference>
<keyword evidence="4" id="KW-0274">FAD</keyword>
<feature type="domain" description="Acyl-CoA oxidase/dehydrogenase middle" evidence="7">
    <location>
        <begin position="125"/>
        <end position="220"/>
    </location>
</feature>
<dbReference type="Pfam" id="PF00441">
    <property type="entry name" value="Acyl-CoA_dh_1"/>
    <property type="match status" value="1"/>
</dbReference>
<dbReference type="EMBL" id="CAFBMK010000027">
    <property type="protein sequence ID" value="CAB4903406.1"/>
    <property type="molecule type" value="Genomic_DNA"/>
</dbReference>
<dbReference type="GO" id="GO:0005737">
    <property type="term" value="C:cytoplasm"/>
    <property type="evidence" value="ECO:0007669"/>
    <property type="project" value="TreeGrafter"/>
</dbReference>
<sequence length="385" mass="42472">MKRKLYDDEHEEFRSSFRSFLEREIAPHAEEWDRQRAVPHDAFRAAGQAGFLGMAVPEEHGGAGIEDFRFNQVQSEEIQRLGLMGFGMGLGLHNDLCLPYLLECTNDEQKARWLPGVVSGDLLPSIAMTEPGTGSDLASIATTAIKGDDGAYRVDGAKTFISSGISTNLVILAVKTDPAERHRGLSLVVVDGDTPGFERGRKLDKIGLPAQDTAELFFSDARVPAENLLGEEGQGFRYLSRNLAQERMSIAIQGVGAAQAALDWTVEYVRERKAFGKPIGALQNTRFVLAECRTEVDVAQAFVDRCVEELVEGTLSAEDAAKAKYWCSEVQGRVVDRCLQLFGGYGYMTEYPIARAYQDARITRIYGGTTEIMKEIIGRSMRLEG</sequence>
<dbReference type="InterPro" id="IPR046373">
    <property type="entry name" value="Acyl-CoA_Oxase/DH_mid-dom_sf"/>
</dbReference>
<dbReference type="InterPro" id="IPR009100">
    <property type="entry name" value="AcylCoA_DH/oxidase_NM_dom_sf"/>
</dbReference>
<proteinExistence type="inferred from homology"/>
<dbReference type="AlphaFoldDB" id="A0A6J7G8C0"/>
<evidence type="ECO:0000313" key="9">
    <source>
        <dbReference type="EMBL" id="CAB4903406.1"/>
    </source>
</evidence>
<feature type="domain" description="Acyl-CoA dehydrogenase/oxidase N-terminal" evidence="8">
    <location>
        <begin position="8"/>
        <end position="121"/>
    </location>
</feature>
<evidence type="ECO:0000256" key="5">
    <source>
        <dbReference type="ARBA" id="ARBA00023002"/>
    </source>
</evidence>
<dbReference type="GO" id="GO:0003995">
    <property type="term" value="F:acyl-CoA dehydrogenase activity"/>
    <property type="evidence" value="ECO:0007669"/>
    <property type="project" value="InterPro"/>
</dbReference>
<keyword evidence="5" id="KW-0560">Oxidoreductase</keyword>
<organism evidence="9">
    <name type="scientific">freshwater metagenome</name>
    <dbReference type="NCBI Taxonomy" id="449393"/>
    <lineage>
        <taxon>unclassified sequences</taxon>
        <taxon>metagenomes</taxon>
        <taxon>ecological metagenomes</taxon>
    </lineage>
</organism>
<dbReference type="InterPro" id="IPR037069">
    <property type="entry name" value="AcylCoA_DH/ox_N_sf"/>
</dbReference>
<dbReference type="InterPro" id="IPR036250">
    <property type="entry name" value="AcylCo_DH-like_C"/>
</dbReference>
<reference evidence="9" key="1">
    <citation type="submission" date="2020-05" db="EMBL/GenBank/DDBJ databases">
        <authorList>
            <person name="Chiriac C."/>
            <person name="Salcher M."/>
            <person name="Ghai R."/>
            <person name="Kavagutti S V."/>
        </authorList>
    </citation>
    <scope>NUCLEOTIDE SEQUENCE</scope>
</reference>
<dbReference type="Pfam" id="PF02770">
    <property type="entry name" value="Acyl-CoA_dh_M"/>
    <property type="match status" value="1"/>
</dbReference>
<dbReference type="FunFam" id="1.20.140.10:FF:000001">
    <property type="entry name" value="Acyl-CoA dehydrogenase"/>
    <property type="match status" value="1"/>
</dbReference>
<evidence type="ECO:0000259" key="7">
    <source>
        <dbReference type="Pfam" id="PF02770"/>
    </source>
</evidence>
<evidence type="ECO:0000256" key="3">
    <source>
        <dbReference type="ARBA" id="ARBA00022630"/>
    </source>
</evidence>
<gene>
    <name evidence="9" type="ORF">UFOPK3564_00722</name>
</gene>
<dbReference type="FunFam" id="2.40.110.10:FF:000002">
    <property type="entry name" value="Acyl-CoA dehydrogenase fadE12"/>
    <property type="match status" value="1"/>
</dbReference>
<comment type="similarity">
    <text evidence="2">Belongs to the acyl-CoA dehydrogenase family.</text>
</comment>
<dbReference type="PANTHER" id="PTHR48083">
    <property type="entry name" value="MEDIUM-CHAIN SPECIFIC ACYL-COA DEHYDROGENASE, MITOCHONDRIAL-RELATED"/>
    <property type="match status" value="1"/>
</dbReference>